<feature type="compositionally biased region" description="Basic and acidic residues" evidence="1">
    <location>
        <begin position="379"/>
        <end position="388"/>
    </location>
</feature>
<keyword evidence="2" id="KW-0472">Membrane</keyword>
<reference evidence="3" key="2">
    <citation type="submission" date="2023-06" db="EMBL/GenBank/DDBJ databases">
        <authorList>
            <consortium name="Lawrence Berkeley National Laboratory"/>
            <person name="Haridas S."/>
            <person name="Hensen N."/>
            <person name="Bonometti L."/>
            <person name="Westerberg I."/>
            <person name="Brannstrom I.O."/>
            <person name="Guillou S."/>
            <person name="Cros-Aarteil S."/>
            <person name="Calhoun S."/>
            <person name="Kuo A."/>
            <person name="Mondo S."/>
            <person name="Pangilinan J."/>
            <person name="Riley R."/>
            <person name="LaButti K."/>
            <person name="Andreopoulos B."/>
            <person name="Lipzen A."/>
            <person name="Chen C."/>
            <person name="Yanf M."/>
            <person name="Daum C."/>
            <person name="Ng V."/>
            <person name="Clum A."/>
            <person name="Steindorff A."/>
            <person name="Ohm R."/>
            <person name="Martin F."/>
            <person name="Silar P."/>
            <person name="Natvig D."/>
            <person name="Lalanne C."/>
            <person name="Gautier V."/>
            <person name="Ament-velasquez S.L."/>
            <person name="Kruys A."/>
            <person name="Hutchinson M.I."/>
            <person name="Powell A.J."/>
            <person name="Barry K."/>
            <person name="Miller A.N."/>
            <person name="Grigoriev I.V."/>
            <person name="Debuchy R."/>
            <person name="Gladieux P."/>
            <person name="Thoren M.H."/>
            <person name="Johannesson H."/>
        </authorList>
    </citation>
    <scope>NUCLEOTIDE SEQUENCE</scope>
    <source>
        <strain evidence="3">CBS 232.78</strain>
    </source>
</reference>
<feature type="region of interest" description="Disordered" evidence="1">
    <location>
        <begin position="368"/>
        <end position="388"/>
    </location>
</feature>
<feature type="transmembrane region" description="Helical" evidence="2">
    <location>
        <begin position="12"/>
        <end position="35"/>
    </location>
</feature>
<name>A0AAE0NX52_9PEZI</name>
<comment type="caution">
    <text evidence="3">The sequence shown here is derived from an EMBL/GenBank/DDBJ whole genome shotgun (WGS) entry which is preliminary data.</text>
</comment>
<evidence type="ECO:0000256" key="1">
    <source>
        <dbReference type="SAM" id="MobiDB-lite"/>
    </source>
</evidence>
<evidence type="ECO:0000256" key="2">
    <source>
        <dbReference type="SAM" id="Phobius"/>
    </source>
</evidence>
<evidence type="ECO:0000313" key="4">
    <source>
        <dbReference type="Proteomes" id="UP001285441"/>
    </source>
</evidence>
<dbReference type="Proteomes" id="UP001285441">
    <property type="component" value="Unassembled WGS sequence"/>
</dbReference>
<organism evidence="3 4">
    <name type="scientific">Podospora didyma</name>
    <dbReference type="NCBI Taxonomy" id="330526"/>
    <lineage>
        <taxon>Eukaryota</taxon>
        <taxon>Fungi</taxon>
        <taxon>Dikarya</taxon>
        <taxon>Ascomycota</taxon>
        <taxon>Pezizomycotina</taxon>
        <taxon>Sordariomycetes</taxon>
        <taxon>Sordariomycetidae</taxon>
        <taxon>Sordariales</taxon>
        <taxon>Podosporaceae</taxon>
        <taxon>Podospora</taxon>
    </lineage>
</organism>
<dbReference type="AlphaFoldDB" id="A0AAE0NX52"/>
<reference evidence="3" key="1">
    <citation type="journal article" date="2023" name="Mol. Phylogenet. Evol.">
        <title>Genome-scale phylogeny and comparative genomics of the fungal order Sordariales.</title>
        <authorList>
            <person name="Hensen N."/>
            <person name="Bonometti L."/>
            <person name="Westerberg I."/>
            <person name="Brannstrom I.O."/>
            <person name="Guillou S."/>
            <person name="Cros-Aarteil S."/>
            <person name="Calhoun S."/>
            <person name="Haridas S."/>
            <person name="Kuo A."/>
            <person name="Mondo S."/>
            <person name="Pangilinan J."/>
            <person name="Riley R."/>
            <person name="LaButti K."/>
            <person name="Andreopoulos B."/>
            <person name="Lipzen A."/>
            <person name="Chen C."/>
            <person name="Yan M."/>
            <person name="Daum C."/>
            <person name="Ng V."/>
            <person name="Clum A."/>
            <person name="Steindorff A."/>
            <person name="Ohm R.A."/>
            <person name="Martin F."/>
            <person name="Silar P."/>
            <person name="Natvig D.O."/>
            <person name="Lalanne C."/>
            <person name="Gautier V."/>
            <person name="Ament-Velasquez S.L."/>
            <person name="Kruys A."/>
            <person name="Hutchinson M.I."/>
            <person name="Powell A.J."/>
            <person name="Barry K."/>
            <person name="Miller A.N."/>
            <person name="Grigoriev I.V."/>
            <person name="Debuchy R."/>
            <person name="Gladieux P."/>
            <person name="Hiltunen Thoren M."/>
            <person name="Johannesson H."/>
        </authorList>
    </citation>
    <scope>NUCLEOTIDE SEQUENCE</scope>
    <source>
        <strain evidence="3">CBS 232.78</strain>
    </source>
</reference>
<keyword evidence="4" id="KW-1185">Reference proteome</keyword>
<keyword evidence="2" id="KW-1133">Transmembrane helix</keyword>
<sequence>MDSKDSLNSLANRIAFVALAIAVVAFLAATLQVILDTLSQNDGVTAMVKVPTKGGFKREPAITSDLPWKYWFHWQWWIFWNPPQRLDRPRASWAQILRAFGVTNVKKITLRHIDAGSIPTNMDIPIQRVKLFDMGILALTMGFTTIAIDAAQRISAPPVPLASLPSKMCRTSESWPTLPHVNGKQLFGSLLGSVVAPLPVLTTALSENWPQKKLLAEVERLFCGNIQSKLPELVNDRFDEYKDALKTAFAQCDINALIMPNILRLLQLFKPRKWVELNDMKDIRGTGKSYRNENFLWMQVLVLDIAIRLIIRGSPQKLDTIFTPRPLMAEEDDEGFMEAMCNGDPRFGWDSPEIRVLQCINQSWTLDSTTNEPEQAEPEQQKSKAKVVTEKDYKEWNISLQPCRKSQVSTETRKRTSCVFENWPAC</sequence>
<protein>
    <submittedName>
        <fullName evidence="3">Uncharacterized protein</fullName>
    </submittedName>
</protein>
<proteinExistence type="predicted"/>
<dbReference type="EMBL" id="JAULSW010000002">
    <property type="protein sequence ID" value="KAK3389219.1"/>
    <property type="molecule type" value="Genomic_DNA"/>
</dbReference>
<accession>A0AAE0NX52</accession>
<evidence type="ECO:0000313" key="3">
    <source>
        <dbReference type="EMBL" id="KAK3389219.1"/>
    </source>
</evidence>
<keyword evidence="2" id="KW-0812">Transmembrane</keyword>
<gene>
    <name evidence="3" type="ORF">B0H63DRAFT_537002</name>
</gene>